<dbReference type="EMBL" id="QJKK01000004">
    <property type="protein sequence ID" value="RAL24453.1"/>
    <property type="molecule type" value="Genomic_DNA"/>
</dbReference>
<accession>A0A364K520</accession>
<dbReference type="OrthoDB" id="9763643at2"/>
<dbReference type="GO" id="GO:0008745">
    <property type="term" value="F:N-acetylmuramoyl-L-alanine amidase activity"/>
    <property type="evidence" value="ECO:0007669"/>
    <property type="project" value="InterPro"/>
</dbReference>
<gene>
    <name evidence="2" type="ORF">DL897_09035</name>
</gene>
<name>A0A364K520_9BACL</name>
<protein>
    <recommendedName>
        <fullName evidence="1">MurNAc-LAA domain-containing protein</fullName>
    </recommendedName>
</protein>
<sequence>MVRRTDERFRYSCSIWNAGGGERIETFYYASSSKSKRLAECIHSEVIGGTSQKNRGLKDGSHLWVIRKTVMPAVLIEFGFMDDSQLRESRLMIDQKF</sequence>
<dbReference type="CDD" id="cd02696">
    <property type="entry name" value="MurNAc-LAA"/>
    <property type="match status" value="1"/>
</dbReference>
<dbReference type="SMART" id="SM00646">
    <property type="entry name" value="Ami_3"/>
    <property type="match status" value="1"/>
</dbReference>
<evidence type="ECO:0000313" key="2">
    <source>
        <dbReference type="EMBL" id="RAL24453.1"/>
    </source>
</evidence>
<proteinExistence type="predicted"/>
<dbReference type="AlphaFoldDB" id="A0A364K520"/>
<dbReference type="Gene3D" id="3.40.630.40">
    <property type="entry name" value="Zn-dependent exopeptidases"/>
    <property type="match status" value="1"/>
</dbReference>
<evidence type="ECO:0000259" key="1">
    <source>
        <dbReference type="SMART" id="SM00646"/>
    </source>
</evidence>
<dbReference type="SUPFAM" id="SSF53187">
    <property type="entry name" value="Zn-dependent exopeptidases"/>
    <property type="match status" value="1"/>
</dbReference>
<evidence type="ECO:0000313" key="3">
    <source>
        <dbReference type="Proteomes" id="UP000251213"/>
    </source>
</evidence>
<reference evidence="2 3" key="2">
    <citation type="submission" date="2018-06" db="EMBL/GenBank/DDBJ databases">
        <authorList>
            <person name="Zhirakovskaya E."/>
        </authorList>
    </citation>
    <scope>NUCLEOTIDE SEQUENCE [LARGE SCALE GENOMIC DNA]</scope>
    <source>
        <strain evidence="2 3">FBKL4.011</strain>
    </source>
</reference>
<reference evidence="2 3" key="1">
    <citation type="submission" date="2018-06" db="EMBL/GenBank/DDBJ databases">
        <title>Thermoflavimicrobium daqus sp. nov., a thermophilic microbe isolated from Moutai-flavour Daqu.</title>
        <authorList>
            <person name="Wang X."/>
            <person name="Zhou H."/>
        </authorList>
    </citation>
    <scope>NUCLEOTIDE SEQUENCE [LARGE SCALE GENOMIC DNA]</scope>
    <source>
        <strain evidence="2 3">FBKL4.011</strain>
    </source>
</reference>
<dbReference type="Pfam" id="PF01520">
    <property type="entry name" value="Amidase_3"/>
    <property type="match status" value="1"/>
</dbReference>
<keyword evidence="3" id="KW-1185">Reference proteome</keyword>
<organism evidence="2 3">
    <name type="scientific">Thermoflavimicrobium daqui</name>
    <dbReference type="NCBI Taxonomy" id="2137476"/>
    <lineage>
        <taxon>Bacteria</taxon>
        <taxon>Bacillati</taxon>
        <taxon>Bacillota</taxon>
        <taxon>Bacilli</taxon>
        <taxon>Bacillales</taxon>
        <taxon>Thermoactinomycetaceae</taxon>
        <taxon>Thermoflavimicrobium</taxon>
    </lineage>
</organism>
<dbReference type="Proteomes" id="UP000251213">
    <property type="component" value="Unassembled WGS sequence"/>
</dbReference>
<dbReference type="GO" id="GO:0009253">
    <property type="term" value="P:peptidoglycan catabolic process"/>
    <property type="evidence" value="ECO:0007669"/>
    <property type="project" value="InterPro"/>
</dbReference>
<feature type="domain" description="MurNAc-LAA" evidence="1">
    <location>
        <begin position="9"/>
        <end position="96"/>
    </location>
</feature>
<comment type="caution">
    <text evidence="2">The sequence shown here is derived from an EMBL/GenBank/DDBJ whole genome shotgun (WGS) entry which is preliminary data.</text>
</comment>
<dbReference type="InterPro" id="IPR002508">
    <property type="entry name" value="MurNAc-LAA_cat"/>
</dbReference>